<organism evidence="7 8">
    <name type="scientific">Aphanomyces stellatus</name>
    <dbReference type="NCBI Taxonomy" id="120398"/>
    <lineage>
        <taxon>Eukaryota</taxon>
        <taxon>Sar</taxon>
        <taxon>Stramenopiles</taxon>
        <taxon>Oomycota</taxon>
        <taxon>Saprolegniomycetes</taxon>
        <taxon>Saprolegniales</taxon>
        <taxon>Verrucalvaceae</taxon>
        <taxon>Aphanomyces</taxon>
    </lineage>
</organism>
<feature type="domain" description="DNA2/NAM7 helicase helicase" evidence="4">
    <location>
        <begin position="471"/>
        <end position="540"/>
    </location>
</feature>
<reference evidence="7 8" key="1">
    <citation type="submission" date="2019-03" db="EMBL/GenBank/DDBJ databases">
        <authorList>
            <person name="Gaulin E."/>
            <person name="Dumas B."/>
        </authorList>
    </citation>
    <scope>NUCLEOTIDE SEQUENCE [LARGE SCALE GENOMIC DNA]</scope>
    <source>
        <strain evidence="7">CBS 568.67</strain>
    </source>
</reference>
<name>A0A485LES7_9STRA</name>
<evidence type="ECO:0000313" key="7">
    <source>
        <dbReference type="EMBL" id="VFT96980.1"/>
    </source>
</evidence>
<dbReference type="OrthoDB" id="6513042at2759"/>
<keyword evidence="2" id="KW-0963">Cytoplasm</keyword>
<dbReference type="EMBL" id="VJMH01006770">
    <property type="protein sequence ID" value="KAF0688066.1"/>
    <property type="molecule type" value="Genomic_DNA"/>
</dbReference>
<evidence type="ECO:0000259" key="4">
    <source>
        <dbReference type="Pfam" id="PF13086"/>
    </source>
</evidence>
<dbReference type="SUPFAM" id="SSF52540">
    <property type="entry name" value="P-loop containing nucleoside triphosphate hydrolases"/>
    <property type="match status" value="1"/>
</dbReference>
<dbReference type="InterPro" id="IPR041677">
    <property type="entry name" value="DNA2/NAM7_AAA_11"/>
</dbReference>
<dbReference type="InterPro" id="IPR026122">
    <property type="entry name" value="MOV-10/SDE3_DEXXQ/H-box"/>
</dbReference>
<accession>A0A485LES7</accession>
<dbReference type="CDD" id="cd18038">
    <property type="entry name" value="DEXXQc_Helz-like"/>
    <property type="match status" value="1"/>
</dbReference>
<evidence type="ECO:0000313" key="8">
    <source>
        <dbReference type="Proteomes" id="UP000332933"/>
    </source>
</evidence>
<dbReference type="InterPro" id="IPR041679">
    <property type="entry name" value="DNA2/NAM7-like_C"/>
</dbReference>
<dbReference type="AlphaFoldDB" id="A0A485LES7"/>
<reference evidence="6" key="2">
    <citation type="submission" date="2019-06" db="EMBL/GenBank/DDBJ databases">
        <title>Genomics analysis of Aphanomyces spp. identifies a new class of oomycete effector associated with host adaptation.</title>
        <authorList>
            <person name="Gaulin E."/>
        </authorList>
    </citation>
    <scope>NUCLEOTIDE SEQUENCE</scope>
    <source>
        <strain evidence="6">CBS 578.67</strain>
    </source>
</reference>
<dbReference type="PANTHER" id="PTHR45418">
    <property type="entry name" value="CANCER/TESTIS ANTIGEN 55"/>
    <property type="match status" value="1"/>
</dbReference>
<dbReference type="CDD" id="cd18808">
    <property type="entry name" value="SF1_C_Upf1"/>
    <property type="match status" value="1"/>
</dbReference>
<feature type="domain" description="DNA2/NAM7 helicase helicase" evidence="4">
    <location>
        <begin position="585"/>
        <end position="651"/>
    </location>
</feature>
<dbReference type="InterPro" id="IPR027417">
    <property type="entry name" value="P-loop_NTPase"/>
</dbReference>
<dbReference type="GO" id="GO:0031047">
    <property type="term" value="P:regulatory ncRNA-mediated gene silencing"/>
    <property type="evidence" value="ECO:0007669"/>
    <property type="project" value="UniProtKB-KW"/>
</dbReference>
<dbReference type="PANTHER" id="PTHR45418:SF1">
    <property type="entry name" value="CANCER_TESTIS ANTIGEN 55"/>
    <property type="match status" value="1"/>
</dbReference>
<dbReference type="InterPro" id="IPR047187">
    <property type="entry name" value="SF1_C_Upf1"/>
</dbReference>
<proteinExistence type="predicted"/>
<gene>
    <name evidence="7" type="primary">Aste57867_20290</name>
    <name evidence="6" type="ORF">As57867_020224</name>
    <name evidence="7" type="ORF">ASTE57867_20290</name>
</gene>
<dbReference type="GO" id="GO:0032574">
    <property type="term" value="F:5'-3' RNA helicase activity"/>
    <property type="evidence" value="ECO:0007669"/>
    <property type="project" value="InterPro"/>
</dbReference>
<evidence type="ECO:0000256" key="2">
    <source>
        <dbReference type="ARBA" id="ARBA00022490"/>
    </source>
</evidence>
<dbReference type="GO" id="GO:0003723">
    <property type="term" value="F:RNA binding"/>
    <property type="evidence" value="ECO:0007669"/>
    <property type="project" value="InterPro"/>
</dbReference>
<sequence>MGTTSTMDEMDETRAWRQRIRELIQLREPPHIDDILASPKYGVVITSASAVAAAPLTHLDFGYIDSAKATHAISTTQMTPDDDIRGMDATESFSIWNGGAAPVSIAAIAPLSENHPFVFTTRGGKEKAHVEPHSSAPTTVEIGLKAVWPDGLPQGIFESRVAVFFQMPIHGPAFDFHMHIFCIVVRVRVARVRTADVRALAVDSPPFVPHALRSAFHAPKRAWGFPSNMHPHHSALSVLLDTSVPQFSPSGVATPPVDAMELMKLQSQLHLSNNYYRFHTALLRKEETRMAIDMFDYDLFHIRLVVHQLRSTTSPYVMASLQVPGAVEGRPVLLQGSVVRLRGDHVLLAPLEIHGLVVEVKESTVTLMLPCDTSTLAPQGGRVRRLDAVEKSPLPTFAPADVCQLYQSSSFHVRFSYPRDGLRMAYRALMHLKPAVLSILTPQSDVSPPYEPSLGILDYSTSSIEWINSVINDRQRLAVLHIVNRTSSSPHVIFGPPGTGKTITVIEAILQVLRHDVAASILAVAPSDAAADILGARLRESLDPSALLRLNWPHRKIASVPGILIGCCHVEAGKDVFSIPDADSLRSFRVIVTTCALAGVLEPAGVTPGHFTHLFVDEACQATEPETVVALSMCDANTHVTLAGDPMQLGPSCRAASSYQFRLVESFQERLMRLPMYECHDENATRITKLVNNYRSHVALISLSSTLFYNRELKACADPRLVDSMCQWEGLRGLDQFPLVFYSIHGVQQQMMDTAQSFYNPLEAIKVADVIEELLASKTANVSTQDIGVITPYRQQVIRIRLLLRARGFGAVNVGTVYNFQGQEAKITILSTVATTMTSTTKDYRRNDRLVPALSDFKSFNVAITRARALCIVVGHPNVLSRHPLWSYFMGYCAKHGGFRGDDEEDIVFSPHAPIVRMGHVPETAPEDPEWHTFM</sequence>
<keyword evidence="8" id="KW-1185">Reference proteome</keyword>
<dbReference type="Pfam" id="PF13087">
    <property type="entry name" value="AAA_12"/>
    <property type="match status" value="1"/>
</dbReference>
<dbReference type="Pfam" id="PF13086">
    <property type="entry name" value="AAA_11"/>
    <property type="match status" value="2"/>
</dbReference>
<feature type="domain" description="DNA2/NAM7 helicase-like C-terminal" evidence="5">
    <location>
        <begin position="681"/>
        <end position="877"/>
    </location>
</feature>
<protein>
    <submittedName>
        <fullName evidence="7">Aste57867_20290 protein</fullName>
    </submittedName>
</protein>
<keyword evidence="3" id="KW-0943">RNA-mediated gene silencing</keyword>
<dbReference type="Proteomes" id="UP000332933">
    <property type="component" value="Unassembled WGS sequence"/>
</dbReference>
<evidence type="ECO:0000256" key="1">
    <source>
        <dbReference type="ARBA" id="ARBA00004496"/>
    </source>
</evidence>
<dbReference type="Gene3D" id="3.40.50.300">
    <property type="entry name" value="P-loop containing nucleotide triphosphate hydrolases"/>
    <property type="match status" value="2"/>
</dbReference>
<evidence type="ECO:0000313" key="6">
    <source>
        <dbReference type="EMBL" id="KAF0688066.1"/>
    </source>
</evidence>
<evidence type="ECO:0000256" key="3">
    <source>
        <dbReference type="ARBA" id="ARBA00023158"/>
    </source>
</evidence>
<comment type="subcellular location">
    <subcellularLocation>
        <location evidence="1">Cytoplasm</location>
    </subcellularLocation>
</comment>
<dbReference type="EMBL" id="CAADRA010006793">
    <property type="protein sequence ID" value="VFT96980.1"/>
    <property type="molecule type" value="Genomic_DNA"/>
</dbReference>
<dbReference type="GO" id="GO:0005737">
    <property type="term" value="C:cytoplasm"/>
    <property type="evidence" value="ECO:0007669"/>
    <property type="project" value="UniProtKB-SubCell"/>
</dbReference>
<evidence type="ECO:0000259" key="5">
    <source>
        <dbReference type="Pfam" id="PF13087"/>
    </source>
</evidence>